<reference evidence="9" key="1">
    <citation type="submission" date="2022-05" db="EMBL/GenBank/DDBJ databases">
        <title>Brevundimonas albigilva TT17 genome sequence.</title>
        <authorList>
            <person name="Lee K."/>
            <person name="Son H."/>
        </authorList>
    </citation>
    <scope>NUCLEOTIDE SEQUENCE</scope>
    <source>
        <strain evidence="9">TT17</strain>
    </source>
</reference>
<dbReference type="PANTHER" id="PTHR38107">
    <property type="match status" value="1"/>
</dbReference>
<dbReference type="Pfam" id="PF00959">
    <property type="entry name" value="Phage_lysozyme"/>
    <property type="match status" value="1"/>
</dbReference>
<dbReference type="InterPro" id="IPR033907">
    <property type="entry name" value="Endolysin_autolysin"/>
</dbReference>
<keyword evidence="8" id="KW-0812">Transmembrane</keyword>
<dbReference type="SUPFAM" id="SSF53955">
    <property type="entry name" value="Lysozyme-like"/>
    <property type="match status" value="1"/>
</dbReference>
<dbReference type="Gene3D" id="1.10.530.40">
    <property type="match status" value="1"/>
</dbReference>
<keyword evidence="6 7" id="KW-0326">Glycosidase</keyword>
<evidence type="ECO:0000256" key="3">
    <source>
        <dbReference type="ARBA" id="ARBA00022638"/>
    </source>
</evidence>
<evidence type="ECO:0000256" key="4">
    <source>
        <dbReference type="ARBA" id="ARBA00022801"/>
    </source>
</evidence>
<dbReference type="InterPro" id="IPR051018">
    <property type="entry name" value="Bacteriophage_GH24"/>
</dbReference>
<dbReference type="Proteomes" id="UP001055429">
    <property type="component" value="Chromosome"/>
</dbReference>
<evidence type="ECO:0000256" key="1">
    <source>
        <dbReference type="ARBA" id="ARBA00000632"/>
    </source>
</evidence>
<dbReference type="InterPro" id="IPR034690">
    <property type="entry name" value="Endolysin_T4_type"/>
</dbReference>
<evidence type="ECO:0000313" key="10">
    <source>
        <dbReference type="Proteomes" id="UP001055429"/>
    </source>
</evidence>
<keyword evidence="2 7" id="KW-0929">Antimicrobial</keyword>
<evidence type="ECO:0000256" key="7">
    <source>
        <dbReference type="RuleBase" id="RU003788"/>
    </source>
</evidence>
<comment type="similarity">
    <text evidence="7">Belongs to the glycosyl hydrolase 24 family.</text>
</comment>
<gene>
    <name evidence="9" type="ORF">M8231_02705</name>
</gene>
<proteinExistence type="inferred from homology"/>
<dbReference type="RefSeq" id="WP_250202190.1">
    <property type="nucleotide sequence ID" value="NZ_CP097649.1"/>
</dbReference>
<keyword evidence="8" id="KW-0472">Membrane</keyword>
<dbReference type="InterPro" id="IPR023346">
    <property type="entry name" value="Lysozyme-like_dom_sf"/>
</dbReference>
<evidence type="ECO:0000256" key="6">
    <source>
        <dbReference type="ARBA" id="ARBA00023295"/>
    </source>
</evidence>
<accession>A0ABY4SPT8</accession>
<name>A0ABY4SPT8_9CAUL</name>
<evidence type="ECO:0000256" key="5">
    <source>
        <dbReference type="ARBA" id="ARBA00023200"/>
    </source>
</evidence>
<sequence>MRPIPDRAASFIARHESLRLVAYDDLNPNRRSFASVADVKGKATIGWGHTATVSPQDVVDRRRITQAEARALLLQDLNEARRKLYQVVKSPVIDSLTENQYAAILSFVFNLGANPGWTIWKRLNARQYDQVPAQMARFVNARVNGKLKKLDGLVERRNAEIALWSTAEPGSLAESPPSSVTRAIPTPPTPVEAKPLVQSNTAITAATQVVTGVSAGAVAIQQTVAPQAMQAEVLQKLVSILAIVITVCGVLLLVFQWMKRREAKR</sequence>
<comment type="catalytic activity">
    <reaction evidence="1 7">
        <text>Hydrolysis of (1-&gt;4)-beta-linkages between N-acetylmuramic acid and N-acetyl-D-glucosamine residues in a peptidoglycan and between N-acetyl-D-glucosamine residues in chitodextrins.</text>
        <dbReference type="EC" id="3.2.1.17"/>
    </reaction>
</comment>
<dbReference type="CDD" id="cd00737">
    <property type="entry name" value="lyz_endolysin_autolysin"/>
    <property type="match status" value="1"/>
</dbReference>
<dbReference type="InterPro" id="IPR023347">
    <property type="entry name" value="Lysozyme_dom_sf"/>
</dbReference>
<keyword evidence="3 7" id="KW-0081">Bacteriolytic enzyme</keyword>
<evidence type="ECO:0000313" key="9">
    <source>
        <dbReference type="EMBL" id="URI15919.1"/>
    </source>
</evidence>
<dbReference type="HAMAP" id="MF_04110">
    <property type="entry name" value="ENDOLYSIN_T4"/>
    <property type="match status" value="1"/>
</dbReference>
<evidence type="ECO:0000256" key="8">
    <source>
        <dbReference type="SAM" id="Phobius"/>
    </source>
</evidence>
<keyword evidence="10" id="KW-1185">Reference proteome</keyword>
<keyword evidence="8" id="KW-1133">Transmembrane helix</keyword>
<keyword evidence="5" id="KW-1035">Host cytoplasm</keyword>
<evidence type="ECO:0000256" key="2">
    <source>
        <dbReference type="ARBA" id="ARBA00022529"/>
    </source>
</evidence>
<dbReference type="PANTHER" id="PTHR38107:SF3">
    <property type="entry name" value="LYSOZYME RRRD-RELATED"/>
    <property type="match status" value="1"/>
</dbReference>
<feature type="transmembrane region" description="Helical" evidence="8">
    <location>
        <begin position="237"/>
        <end position="255"/>
    </location>
</feature>
<keyword evidence="4 7" id="KW-0378">Hydrolase</keyword>
<organism evidence="9 10">
    <name type="scientific">Brevundimonas albigilva</name>
    <dbReference type="NCBI Taxonomy" id="1312364"/>
    <lineage>
        <taxon>Bacteria</taxon>
        <taxon>Pseudomonadati</taxon>
        <taxon>Pseudomonadota</taxon>
        <taxon>Alphaproteobacteria</taxon>
        <taxon>Caulobacterales</taxon>
        <taxon>Caulobacteraceae</taxon>
        <taxon>Brevundimonas</taxon>
    </lineage>
</organism>
<protein>
    <recommendedName>
        <fullName evidence="7">Lysozyme</fullName>
        <ecNumber evidence="7">3.2.1.17</ecNumber>
    </recommendedName>
</protein>
<dbReference type="EMBL" id="CP097649">
    <property type="protein sequence ID" value="URI15919.1"/>
    <property type="molecule type" value="Genomic_DNA"/>
</dbReference>
<dbReference type="InterPro" id="IPR002196">
    <property type="entry name" value="Glyco_hydro_24"/>
</dbReference>
<dbReference type="EC" id="3.2.1.17" evidence="7"/>